<evidence type="ECO:0000256" key="2">
    <source>
        <dbReference type="SAM" id="SignalP"/>
    </source>
</evidence>
<feature type="region of interest" description="Disordered" evidence="1">
    <location>
        <begin position="47"/>
        <end position="94"/>
    </location>
</feature>
<dbReference type="EMBL" id="CP051774">
    <property type="protein sequence ID" value="QJE94558.1"/>
    <property type="molecule type" value="Genomic_DNA"/>
</dbReference>
<gene>
    <name evidence="3" type="ORF">HHL09_01750</name>
</gene>
<name>A0A858RD88_9BACT</name>
<evidence type="ECO:0000313" key="4">
    <source>
        <dbReference type="Proteomes" id="UP000501812"/>
    </source>
</evidence>
<organism evidence="3 4">
    <name type="scientific">Luteolibacter luteus</name>
    <dbReference type="NCBI Taxonomy" id="2728835"/>
    <lineage>
        <taxon>Bacteria</taxon>
        <taxon>Pseudomonadati</taxon>
        <taxon>Verrucomicrobiota</taxon>
        <taxon>Verrucomicrobiia</taxon>
        <taxon>Verrucomicrobiales</taxon>
        <taxon>Verrucomicrobiaceae</taxon>
        <taxon>Luteolibacter</taxon>
    </lineage>
</organism>
<reference evidence="3 4" key="1">
    <citation type="submission" date="2020-04" db="EMBL/GenBank/DDBJ databases">
        <title>Luteolibacter sp. G-1-1-1 isolated from soil.</title>
        <authorList>
            <person name="Dahal R.H."/>
        </authorList>
    </citation>
    <scope>NUCLEOTIDE SEQUENCE [LARGE SCALE GENOMIC DNA]</scope>
    <source>
        <strain evidence="3 4">G-1-1-1</strain>
    </source>
</reference>
<keyword evidence="2" id="KW-0732">Signal</keyword>
<dbReference type="RefSeq" id="WP_169452779.1">
    <property type="nucleotide sequence ID" value="NZ_CP051774.1"/>
</dbReference>
<proteinExistence type="predicted"/>
<feature type="chain" id="PRO_5032309481" evidence="2">
    <location>
        <begin position="19"/>
        <end position="94"/>
    </location>
</feature>
<accession>A0A858RD88</accession>
<dbReference type="Proteomes" id="UP000501812">
    <property type="component" value="Chromosome"/>
</dbReference>
<evidence type="ECO:0000256" key="1">
    <source>
        <dbReference type="SAM" id="MobiDB-lite"/>
    </source>
</evidence>
<dbReference type="AlphaFoldDB" id="A0A858RD88"/>
<evidence type="ECO:0000313" key="3">
    <source>
        <dbReference type="EMBL" id="QJE94558.1"/>
    </source>
</evidence>
<keyword evidence="4" id="KW-1185">Reference proteome</keyword>
<feature type="signal peptide" evidence="2">
    <location>
        <begin position="1"/>
        <end position="18"/>
    </location>
</feature>
<protein>
    <submittedName>
        <fullName evidence="3">Uncharacterized protein</fullName>
    </submittedName>
</protein>
<sequence length="94" mass="10123">MKVLLLPFMLFLASPCGAVDDVPPWNPDDADGDGLSDEWERFHFGSISSQATEDDPDQDGIPNGTEFLNDSDPNETGALPLDLGMEPEGGKSEQ</sequence>
<dbReference type="KEGG" id="luo:HHL09_01750"/>